<gene>
    <name evidence="2" type="ORF">PAUS00366_LOCUS6596</name>
</gene>
<proteinExistence type="predicted"/>
<feature type="region of interest" description="Disordered" evidence="1">
    <location>
        <begin position="47"/>
        <end position="76"/>
    </location>
</feature>
<evidence type="ECO:0000313" key="2">
    <source>
        <dbReference type="EMBL" id="CAE0713844.1"/>
    </source>
</evidence>
<feature type="compositionally biased region" description="Basic and acidic residues" evidence="1">
    <location>
        <begin position="60"/>
        <end position="70"/>
    </location>
</feature>
<organism evidence="2">
    <name type="scientific">Pseudo-nitzschia australis</name>
    <dbReference type="NCBI Taxonomy" id="44445"/>
    <lineage>
        <taxon>Eukaryota</taxon>
        <taxon>Sar</taxon>
        <taxon>Stramenopiles</taxon>
        <taxon>Ochrophyta</taxon>
        <taxon>Bacillariophyta</taxon>
        <taxon>Bacillariophyceae</taxon>
        <taxon>Bacillariophycidae</taxon>
        <taxon>Bacillariales</taxon>
        <taxon>Bacillariaceae</taxon>
        <taxon>Pseudo-nitzschia</taxon>
    </lineage>
</organism>
<name>A0A7S4AFC1_9STRA</name>
<protein>
    <submittedName>
        <fullName evidence="2">Uncharacterized protein</fullName>
    </submittedName>
</protein>
<sequence>MPPAAVLNDYQNPYGVCCGAFDIGEIEIEVQALEGDLSNAKSTQIVVSPGNTNTAPLRNNGEHENGKNKNDNANANANAPRHFEYRYPDDFGTNPLDRSHAESFDSADEIIEGSNEMKLMRRVVEKQRQRQEGLQHRQLQQHQHQHRQDFTQQTLGIERQDSMMSDTNSVNANDVFVSIEDSKEMEYLDVLDKHLNQTNPEALDYELLDDDFEGSHPNKQKFEANLDDIIEHLCVVPCVGCLPVVDDMDDIECPTGSYPRSVLRIPRYSSKDDYPPGVATKTSYEQPILIRSSSEYNATRNSVRFQNVDIRHLKMTLGNHPSATTGPPVMLDGVPAEPRHLARQIMTLEKYERTKPPRRKRRQLKLTLQQRHNILVKERGFTFEEVKSAWQEALKIRRQRKETLERGLAMMKWDEVWESTCRKFNRLVDGTL</sequence>
<reference evidence="2" key="1">
    <citation type="submission" date="2021-01" db="EMBL/GenBank/DDBJ databases">
        <authorList>
            <person name="Corre E."/>
            <person name="Pelletier E."/>
            <person name="Niang G."/>
            <person name="Scheremetjew M."/>
            <person name="Finn R."/>
            <person name="Kale V."/>
            <person name="Holt S."/>
            <person name="Cochrane G."/>
            <person name="Meng A."/>
            <person name="Brown T."/>
            <person name="Cohen L."/>
        </authorList>
    </citation>
    <scope>NUCLEOTIDE SEQUENCE</scope>
    <source>
        <strain evidence="2">10249 10 AB</strain>
    </source>
</reference>
<feature type="compositionally biased region" description="Polar residues" evidence="1">
    <location>
        <begin position="47"/>
        <end position="57"/>
    </location>
</feature>
<dbReference type="AlphaFoldDB" id="A0A7S4AFC1"/>
<evidence type="ECO:0000256" key="1">
    <source>
        <dbReference type="SAM" id="MobiDB-lite"/>
    </source>
</evidence>
<dbReference type="EMBL" id="HBIX01008588">
    <property type="protein sequence ID" value="CAE0713844.1"/>
    <property type="molecule type" value="Transcribed_RNA"/>
</dbReference>
<accession>A0A7S4AFC1</accession>